<keyword evidence="3" id="KW-1185">Reference proteome</keyword>
<evidence type="ECO:0000313" key="3">
    <source>
        <dbReference type="Proteomes" id="UP001084650"/>
    </source>
</evidence>
<sequence length="140" mass="15114">MNNTDSMSISLTAALSAVGVPAANHDLIREFTTAVGIADYHYVNQTGKPYVVATRLDGGLPLHIYYGATNGFHSEEEVIRMAGSVVDRRKSGSRKGTWCVEHPVNQSRPPGPRSKDVRREGAFCACGMQRSVTGECPSCD</sequence>
<protein>
    <submittedName>
        <fullName evidence="2">Uncharacterized protein</fullName>
    </submittedName>
</protein>
<dbReference type="RefSeq" id="WP_268786580.1">
    <property type="nucleotide sequence ID" value="NZ_JAPQYE010000006.1"/>
</dbReference>
<gene>
    <name evidence="2" type="ORF">OY187_16420</name>
</gene>
<dbReference type="Proteomes" id="UP001084650">
    <property type="component" value="Unassembled WGS sequence"/>
</dbReference>
<evidence type="ECO:0000313" key="2">
    <source>
        <dbReference type="EMBL" id="MCZ0729640.1"/>
    </source>
</evidence>
<dbReference type="EMBL" id="JAPQYE010000006">
    <property type="protein sequence ID" value="MCZ0729640.1"/>
    <property type="molecule type" value="Genomic_DNA"/>
</dbReference>
<proteinExistence type="predicted"/>
<accession>A0ABT4HHF6</accession>
<evidence type="ECO:0000256" key="1">
    <source>
        <dbReference type="SAM" id="MobiDB-lite"/>
    </source>
</evidence>
<feature type="region of interest" description="Disordered" evidence="1">
    <location>
        <begin position="95"/>
        <end position="116"/>
    </location>
</feature>
<reference evidence="2" key="1">
    <citation type="submission" date="2022-12" db="EMBL/GenBank/DDBJ databases">
        <title>Whole genome sequence of Mycolicibacterium iranicum strain SBH312.</title>
        <authorList>
            <person name="Jani J."/>
            <person name="Arifin Mustapha Z."/>
            <person name="Ahmed K."/>
            <person name="Kai Ling C."/>
        </authorList>
    </citation>
    <scope>NUCLEOTIDE SEQUENCE</scope>
    <source>
        <strain evidence="2">SBH312</strain>
    </source>
</reference>
<comment type="caution">
    <text evidence="2">The sequence shown here is derived from an EMBL/GenBank/DDBJ whole genome shotgun (WGS) entry which is preliminary data.</text>
</comment>
<organism evidence="2 3">
    <name type="scientific">Mycolicibacterium iranicum</name>
    <name type="common">Mycobacterium iranicum</name>
    <dbReference type="NCBI Taxonomy" id="912594"/>
    <lineage>
        <taxon>Bacteria</taxon>
        <taxon>Bacillati</taxon>
        <taxon>Actinomycetota</taxon>
        <taxon>Actinomycetes</taxon>
        <taxon>Mycobacteriales</taxon>
        <taxon>Mycobacteriaceae</taxon>
        <taxon>Mycolicibacterium</taxon>
    </lineage>
</organism>
<name>A0ABT4HHF6_MYCIR</name>